<protein>
    <recommendedName>
        <fullName evidence="3">YkgJ family cysteine cluster protein</fullName>
    </recommendedName>
</protein>
<dbReference type="STRING" id="406327.Mevan_0442"/>
<dbReference type="EMBL" id="CP000742">
    <property type="protein sequence ID" value="ABR54349.1"/>
    <property type="molecule type" value="Genomic_DNA"/>
</dbReference>
<dbReference type="RefSeq" id="WP_011972252.1">
    <property type="nucleotide sequence ID" value="NC_009634.1"/>
</dbReference>
<accession>A6UPC7</accession>
<evidence type="ECO:0008006" key="3">
    <source>
        <dbReference type="Google" id="ProtNLM"/>
    </source>
</evidence>
<dbReference type="Proteomes" id="UP000001107">
    <property type="component" value="Chromosome"/>
</dbReference>
<dbReference type="InterPro" id="IPR005358">
    <property type="entry name" value="Puta_zinc/iron-chelating_dom"/>
</dbReference>
<evidence type="ECO:0000313" key="1">
    <source>
        <dbReference type="EMBL" id="ABR54349.1"/>
    </source>
</evidence>
<organism evidence="1 2">
    <name type="scientific">Methanococcus vannielii (strain ATCC 35089 / DSM 1224 / JCM 13029 / OCM 148 / SB)</name>
    <dbReference type="NCBI Taxonomy" id="406327"/>
    <lineage>
        <taxon>Archaea</taxon>
        <taxon>Methanobacteriati</taxon>
        <taxon>Methanobacteriota</taxon>
        <taxon>Methanomada group</taxon>
        <taxon>Methanococci</taxon>
        <taxon>Methanococcales</taxon>
        <taxon>Methanococcaceae</taxon>
        <taxon>Methanococcus</taxon>
    </lineage>
</organism>
<dbReference type="PANTHER" id="PTHR35866:SF2">
    <property type="entry name" value="YKGJ FAMILY CYSTEINE CLUSTER PROTEIN"/>
    <property type="match status" value="1"/>
</dbReference>
<keyword evidence="2" id="KW-1185">Reference proteome</keyword>
<dbReference type="PANTHER" id="PTHR35866">
    <property type="entry name" value="PUTATIVE-RELATED"/>
    <property type="match status" value="1"/>
</dbReference>
<dbReference type="Pfam" id="PF03692">
    <property type="entry name" value="CxxCxxCC"/>
    <property type="match status" value="1"/>
</dbReference>
<dbReference type="eggNOG" id="arCOG02579">
    <property type="taxonomic scope" value="Archaea"/>
</dbReference>
<gene>
    <name evidence="1" type="ordered locus">Mevan_0442</name>
</gene>
<dbReference type="GeneID" id="5325410"/>
<dbReference type="KEGG" id="mvn:Mevan_0442"/>
<reference evidence="1" key="1">
    <citation type="submission" date="2007-06" db="EMBL/GenBank/DDBJ databases">
        <title>Complete sequence of Methanococcus vannielii SB.</title>
        <authorList>
            <consortium name="US DOE Joint Genome Institute"/>
            <person name="Copeland A."/>
            <person name="Lucas S."/>
            <person name="Lapidus A."/>
            <person name="Barry K."/>
            <person name="Glavina del Rio T."/>
            <person name="Dalin E."/>
            <person name="Tice H."/>
            <person name="Pitluck S."/>
            <person name="Chain P."/>
            <person name="Malfatti S."/>
            <person name="Shin M."/>
            <person name="Vergez L."/>
            <person name="Schmutz J."/>
            <person name="Larimer F."/>
            <person name="Land M."/>
            <person name="Hauser L."/>
            <person name="Kyrpides N."/>
            <person name="Anderson I."/>
            <person name="Sieprawska-Lupa M."/>
            <person name="Whitman W.B."/>
            <person name="Richardson P."/>
        </authorList>
    </citation>
    <scope>NUCLEOTIDE SEQUENCE [LARGE SCALE GENOMIC DNA]</scope>
    <source>
        <strain evidence="1">SB</strain>
    </source>
</reference>
<dbReference type="OrthoDB" id="36424at2157"/>
<name>A6UPC7_METVS</name>
<dbReference type="AlphaFoldDB" id="A6UPC7"/>
<evidence type="ECO:0000313" key="2">
    <source>
        <dbReference type="Proteomes" id="UP000001107"/>
    </source>
</evidence>
<dbReference type="HOGENOM" id="CLU_1521868_0_0_2"/>
<proteinExistence type="predicted"/>
<sequence>MEVKIKIDTKNIAWKCKFCGSCCDCPSVSKKDIANISGHLNLKFEEFTKKYLSNFDKFTGKIKKSKEKCVFLDENKRCKIYKVRPIICRLRPYSIQIKNSELCLTYDPWFLEHCNGLYIGNAPPEEEYIKHAETVYKYLGEEKNTPEESYEKAKKRLKKTKKD</sequence>